<gene>
    <name evidence="2" type="ORF">PAESOLCIP111_01450</name>
</gene>
<organism evidence="2 3">
    <name type="scientific">Paenibacillus solanacearum</name>
    <dbReference type="NCBI Taxonomy" id="2048548"/>
    <lineage>
        <taxon>Bacteria</taxon>
        <taxon>Bacillati</taxon>
        <taxon>Bacillota</taxon>
        <taxon>Bacilli</taxon>
        <taxon>Bacillales</taxon>
        <taxon>Paenibacillaceae</taxon>
        <taxon>Paenibacillus</taxon>
    </lineage>
</organism>
<protein>
    <submittedName>
        <fullName evidence="2">Sulfurtransferase</fullName>
        <ecNumber evidence="2">2.8.1.-</ecNumber>
    </submittedName>
</protein>
<dbReference type="Proteomes" id="UP000693672">
    <property type="component" value="Unassembled WGS sequence"/>
</dbReference>
<dbReference type="InterPro" id="IPR001763">
    <property type="entry name" value="Rhodanese-like_dom"/>
</dbReference>
<evidence type="ECO:0000259" key="1">
    <source>
        <dbReference type="PROSITE" id="PS50206"/>
    </source>
</evidence>
<reference evidence="2" key="1">
    <citation type="submission" date="2021-06" db="EMBL/GenBank/DDBJ databases">
        <authorList>
            <person name="Criscuolo A."/>
        </authorList>
    </citation>
    <scope>NUCLEOTIDE SEQUENCE</scope>
    <source>
        <strain evidence="2">CIP111600</strain>
    </source>
</reference>
<feature type="domain" description="Rhodanese" evidence="1">
    <location>
        <begin position="19"/>
        <end position="103"/>
    </location>
</feature>
<keyword evidence="3" id="KW-1185">Reference proteome</keyword>
<dbReference type="SMART" id="SM00450">
    <property type="entry name" value="RHOD"/>
    <property type="match status" value="1"/>
</dbReference>
<sequence length="107" mass="12477">MMMENIEPAKLMEKLERGELTNSLLIDVREPAEWEYYHMEEAELMPMNTIPDRLEELPKDRPLYIVCAHGVRSMHVCYYLKQHGFEQVVNVEGGMAALAQLTGFQYD</sequence>
<proteinExistence type="predicted"/>
<dbReference type="GO" id="GO:0016740">
    <property type="term" value="F:transferase activity"/>
    <property type="evidence" value="ECO:0007669"/>
    <property type="project" value="UniProtKB-KW"/>
</dbReference>
<dbReference type="Pfam" id="PF00581">
    <property type="entry name" value="Rhodanese"/>
    <property type="match status" value="1"/>
</dbReference>
<comment type="caution">
    <text evidence="2">The sequence shown here is derived from an EMBL/GenBank/DDBJ whole genome shotgun (WGS) entry which is preliminary data.</text>
</comment>
<accession>A0A916JXE6</accession>
<dbReference type="EMBL" id="CAJVAS010000004">
    <property type="protein sequence ID" value="CAG7611881.1"/>
    <property type="molecule type" value="Genomic_DNA"/>
</dbReference>
<dbReference type="InterPro" id="IPR050229">
    <property type="entry name" value="GlpE_sulfurtransferase"/>
</dbReference>
<evidence type="ECO:0000313" key="2">
    <source>
        <dbReference type="EMBL" id="CAG7611881.1"/>
    </source>
</evidence>
<dbReference type="PROSITE" id="PS50206">
    <property type="entry name" value="RHODANESE_3"/>
    <property type="match status" value="1"/>
</dbReference>
<evidence type="ECO:0000313" key="3">
    <source>
        <dbReference type="Proteomes" id="UP000693672"/>
    </source>
</evidence>
<dbReference type="PANTHER" id="PTHR43031">
    <property type="entry name" value="FAD-DEPENDENT OXIDOREDUCTASE"/>
    <property type="match status" value="1"/>
</dbReference>
<dbReference type="EC" id="2.8.1.-" evidence="2"/>
<keyword evidence="2" id="KW-0808">Transferase</keyword>
<dbReference type="RefSeq" id="WP_343223442.1">
    <property type="nucleotide sequence ID" value="NZ_CAJVAS010000004.1"/>
</dbReference>
<dbReference type="PANTHER" id="PTHR43031:SF17">
    <property type="entry name" value="SULFURTRANSFERASE YTWF-RELATED"/>
    <property type="match status" value="1"/>
</dbReference>
<dbReference type="AlphaFoldDB" id="A0A916JXE6"/>
<dbReference type="CDD" id="cd00158">
    <property type="entry name" value="RHOD"/>
    <property type="match status" value="1"/>
</dbReference>
<name>A0A916JXE6_9BACL</name>